<evidence type="ECO:0000313" key="2">
    <source>
        <dbReference type="EMBL" id="RZF45114.1"/>
    </source>
</evidence>
<accession>A0A482XHI9</accession>
<comment type="caution">
    <text evidence="2">The sequence shown here is derived from an EMBL/GenBank/DDBJ whole genome shotgun (WGS) entry which is preliminary data.</text>
</comment>
<evidence type="ECO:0000313" key="3">
    <source>
        <dbReference type="Proteomes" id="UP000291343"/>
    </source>
</evidence>
<sequence>MNLLCCESSVSSCECRAYPDPILLNDERVLKHLLRTEERYVASSSYFQRFQTDLTPHMRKIVAEWMLEVGQCNALPSIHVVHLNYDLYISISATTTLQLSTTPLCQIN</sequence>
<dbReference type="Gene3D" id="1.10.472.10">
    <property type="entry name" value="Cyclin-like"/>
    <property type="match status" value="2"/>
</dbReference>
<dbReference type="Pfam" id="PF00134">
    <property type="entry name" value="Cyclin_N"/>
    <property type="match status" value="1"/>
</dbReference>
<dbReference type="STRING" id="195883.A0A482XHI9"/>
<dbReference type="InterPro" id="IPR006671">
    <property type="entry name" value="Cyclin_N"/>
</dbReference>
<name>A0A482XHI9_LAOST</name>
<dbReference type="OrthoDB" id="306099at2759"/>
<reference evidence="2 3" key="1">
    <citation type="journal article" date="2017" name="Gigascience">
        <title>Genome sequence of the small brown planthopper, Laodelphax striatellus.</title>
        <authorList>
            <person name="Zhu J."/>
            <person name="Jiang F."/>
            <person name="Wang X."/>
            <person name="Yang P."/>
            <person name="Bao Y."/>
            <person name="Zhao W."/>
            <person name="Wang W."/>
            <person name="Lu H."/>
            <person name="Wang Q."/>
            <person name="Cui N."/>
            <person name="Li J."/>
            <person name="Chen X."/>
            <person name="Luo L."/>
            <person name="Yu J."/>
            <person name="Kang L."/>
            <person name="Cui F."/>
        </authorList>
    </citation>
    <scope>NUCLEOTIDE SEQUENCE [LARGE SCALE GENOMIC DNA]</scope>
    <source>
        <strain evidence="2">Lst14</strain>
    </source>
</reference>
<evidence type="ECO:0000259" key="1">
    <source>
        <dbReference type="Pfam" id="PF00134"/>
    </source>
</evidence>
<dbReference type="Proteomes" id="UP000291343">
    <property type="component" value="Unassembled WGS sequence"/>
</dbReference>
<proteinExistence type="predicted"/>
<organism evidence="2 3">
    <name type="scientific">Laodelphax striatellus</name>
    <name type="common">Small brown planthopper</name>
    <name type="synonym">Delphax striatella</name>
    <dbReference type="NCBI Taxonomy" id="195883"/>
    <lineage>
        <taxon>Eukaryota</taxon>
        <taxon>Metazoa</taxon>
        <taxon>Ecdysozoa</taxon>
        <taxon>Arthropoda</taxon>
        <taxon>Hexapoda</taxon>
        <taxon>Insecta</taxon>
        <taxon>Pterygota</taxon>
        <taxon>Neoptera</taxon>
        <taxon>Paraneoptera</taxon>
        <taxon>Hemiptera</taxon>
        <taxon>Auchenorrhyncha</taxon>
        <taxon>Fulgoroidea</taxon>
        <taxon>Delphacidae</taxon>
        <taxon>Criomorphinae</taxon>
        <taxon>Laodelphax</taxon>
    </lineage>
</organism>
<dbReference type="InterPro" id="IPR036915">
    <property type="entry name" value="Cyclin-like_sf"/>
</dbReference>
<dbReference type="SUPFAM" id="SSF47954">
    <property type="entry name" value="Cyclin-like"/>
    <property type="match status" value="1"/>
</dbReference>
<keyword evidence="3" id="KW-1185">Reference proteome</keyword>
<gene>
    <name evidence="2" type="ORF">LSTR_LSTR017258</name>
</gene>
<protein>
    <recommendedName>
        <fullName evidence="1">Cyclin N-terminal domain-containing protein</fullName>
    </recommendedName>
</protein>
<feature type="domain" description="Cyclin N-terminal" evidence="1">
    <location>
        <begin position="29"/>
        <end position="75"/>
    </location>
</feature>
<dbReference type="InParanoid" id="A0A482XHI9"/>
<dbReference type="AlphaFoldDB" id="A0A482XHI9"/>
<dbReference type="SMR" id="A0A482XHI9"/>
<dbReference type="EMBL" id="QKKF02009884">
    <property type="protein sequence ID" value="RZF45114.1"/>
    <property type="molecule type" value="Genomic_DNA"/>
</dbReference>